<accession>A0A1G7XSM3</accession>
<keyword evidence="5" id="KW-1185">Reference proteome</keyword>
<dbReference type="OrthoDB" id="1122807at2"/>
<dbReference type="EMBL" id="FNCW01000009">
    <property type="protein sequence ID" value="SDG87178.1"/>
    <property type="molecule type" value="Genomic_DNA"/>
</dbReference>
<evidence type="ECO:0000313" key="5">
    <source>
        <dbReference type="Proteomes" id="UP000199296"/>
    </source>
</evidence>
<dbReference type="SUPFAM" id="SSF56219">
    <property type="entry name" value="DNase I-like"/>
    <property type="match status" value="1"/>
</dbReference>
<reference evidence="4 5" key="1">
    <citation type="submission" date="2016-10" db="EMBL/GenBank/DDBJ databases">
        <authorList>
            <person name="de Groot N.N."/>
        </authorList>
    </citation>
    <scope>NUCLEOTIDE SEQUENCE [LARGE SCALE GENOMIC DNA]</scope>
    <source>
        <strain evidence="4 5">DSM 19803</strain>
    </source>
</reference>
<gene>
    <name evidence="4" type="ORF">SAMN04488027_109105</name>
</gene>
<feature type="domain" description="Secretion system C-terminal sorting" evidence="3">
    <location>
        <begin position="343"/>
        <end position="405"/>
    </location>
</feature>
<protein>
    <submittedName>
        <fullName evidence="4">Por secretion system C-terminal sorting domain-containing protein</fullName>
    </submittedName>
</protein>
<dbReference type="InterPro" id="IPR036691">
    <property type="entry name" value="Endo/exonu/phosph_ase_sf"/>
</dbReference>
<proteinExistence type="predicted"/>
<evidence type="ECO:0000313" key="4">
    <source>
        <dbReference type="EMBL" id="SDG87178.1"/>
    </source>
</evidence>
<evidence type="ECO:0000259" key="3">
    <source>
        <dbReference type="Pfam" id="PF18962"/>
    </source>
</evidence>
<dbReference type="Gene3D" id="3.60.10.10">
    <property type="entry name" value="Endonuclease/exonuclease/phosphatase"/>
    <property type="match status" value="1"/>
</dbReference>
<organism evidence="4 5">
    <name type="scientific">Psychroflexus sediminis</name>
    <dbReference type="NCBI Taxonomy" id="470826"/>
    <lineage>
        <taxon>Bacteria</taxon>
        <taxon>Pseudomonadati</taxon>
        <taxon>Bacteroidota</taxon>
        <taxon>Flavobacteriia</taxon>
        <taxon>Flavobacteriales</taxon>
        <taxon>Flavobacteriaceae</taxon>
        <taxon>Psychroflexus</taxon>
    </lineage>
</organism>
<feature type="chain" id="PRO_5011449594" evidence="2">
    <location>
        <begin position="20"/>
        <end position="407"/>
    </location>
</feature>
<dbReference type="Proteomes" id="UP000199296">
    <property type="component" value="Unassembled WGS sequence"/>
</dbReference>
<name>A0A1G7XSM3_9FLAO</name>
<dbReference type="Pfam" id="PF18962">
    <property type="entry name" value="Por_Secre_tail"/>
    <property type="match status" value="1"/>
</dbReference>
<evidence type="ECO:0000256" key="2">
    <source>
        <dbReference type="SAM" id="SignalP"/>
    </source>
</evidence>
<evidence type="ECO:0000256" key="1">
    <source>
        <dbReference type="ARBA" id="ARBA00022729"/>
    </source>
</evidence>
<dbReference type="STRING" id="470826.SAMN04488027_109105"/>
<dbReference type="RefSeq" id="WP_093368318.1">
    <property type="nucleotide sequence ID" value="NZ_FNCW01000009.1"/>
</dbReference>
<dbReference type="AlphaFoldDB" id="A0A1G7XSM3"/>
<sequence>MNKLILLFLVFLSSHFSYGQTEIKTMFYNVLNFSSAPPRERLDILNSILNTYEPDLFMVSEVESASDAQNILDESFRYTTANIVQAPFLPNPGAYINQTAYYNADKFKLNSTAQIETNYRSINHYSFELKTNSKIAFEVFVAHFKASSGQFNENERLYEAQQFIKYIEGFPSGTNIMLAGDFNMYSSSEPAFQTLLNGTNTINMLDPINSLGDWHNNLNFTGIHTQSTRLSNVDFADYGAGGGLDDRFDMMLISDALNSPTNSISFIQGSYKAWGNNGNCFNDNINSIDCAGTFDQELRGWLYMMSDHLPVVMSLNVKEELLSTNEFVAESPVKLTNGNLVSDRLALKFSPNLLSEKVIIYNTLGQEIYSFKVSSLEFAVDVSTLSSGLYFLKVNQTPITQKFYINH</sequence>
<dbReference type="InterPro" id="IPR026444">
    <property type="entry name" value="Secre_tail"/>
</dbReference>
<keyword evidence="1 2" id="KW-0732">Signal</keyword>
<feature type="signal peptide" evidence="2">
    <location>
        <begin position="1"/>
        <end position="19"/>
    </location>
</feature>
<dbReference type="NCBIfam" id="TIGR04183">
    <property type="entry name" value="Por_Secre_tail"/>
    <property type="match status" value="1"/>
</dbReference>